<evidence type="ECO:0000256" key="1">
    <source>
        <dbReference type="SAM" id="MobiDB-lite"/>
    </source>
</evidence>
<dbReference type="AlphaFoldDB" id="A0A5E4CGP0"/>
<gene>
    <name evidence="2" type="ORF">MONAX_5E007411</name>
</gene>
<protein>
    <submittedName>
        <fullName evidence="2">Uncharacterized protein</fullName>
    </submittedName>
</protein>
<proteinExistence type="predicted"/>
<feature type="non-terminal residue" evidence="2">
    <location>
        <position position="98"/>
    </location>
</feature>
<dbReference type="Proteomes" id="UP000335636">
    <property type="component" value="Unassembled WGS sequence"/>
</dbReference>
<feature type="region of interest" description="Disordered" evidence="1">
    <location>
        <begin position="75"/>
        <end position="98"/>
    </location>
</feature>
<evidence type="ECO:0000313" key="3">
    <source>
        <dbReference type="Proteomes" id="UP000335636"/>
    </source>
</evidence>
<evidence type="ECO:0000313" key="2">
    <source>
        <dbReference type="EMBL" id="VTJ80072.1"/>
    </source>
</evidence>
<dbReference type="EMBL" id="CABDUW010001261">
    <property type="protein sequence ID" value="VTJ80072.1"/>
    <property type="molecule type" value="Genomic_DNA"/>
</dbReference>
<name>A0A5E4CGP0_MARMO</name>
<sequence length="98" mass="11148">MDSGQRGPWPYTLSPASSLLRALRGSTPLLLALPSCHPDKQCPEQGALLHRDATYKKDREAVGWTPVGFLLEKPRSRKRASSERSVWEQNFRHGWHLK</sequence>
<reference evidence="2" key="1">
    <citation type="submission" date="2019-04" db="EMBL/GenBank/DDBJ databases">
        <authorList>
            <person name="Alioto T."/>
            <person name="Alioto T."/>
        </authorList>
    </citation>
    <scope>NUCLEOTIDE SEQUENCE [LARGE SCALE GENOMIC DNA]</scope>
</reference>
<keyword evidence="3" id="KW-1185">Reference proteome</keyword>
<comment type="caution">
    <text evidence="2">The sequence shown here is derived from an EMBL/GenBank/DDBJ whole genome shotgun (WGS) entry which is preliminary data.</text>
</comment>
<organism evidence="2 3">
    <name type="scientific">Marmota monax</name>
    <name type="common">Woodchuck</name>
    <dbReference type="NCBI Taxonomy" id="9995"/>
    <lineage>
        <taxon>Eukaryota</taxon>
        <taxon>Metazoa</taxon>
        <taxon>Chordata</taxon>
        <taxon>Craniata</taxon>
        <taxon>Vertebrata</taxon>
        <taxon>Euteleostomi</taxon>
        <taxon>Mammalia</taxon>
        <taxon>Eutheria</taxon>
        <taxon>Euarchontoglires</taxon>
        <taxon>Glires</taxon>
        <taxon>Rodentia</taxon>
        <taxon>Sciuromorpha</taxon>
        <taxon>Sciuridae</taxon>
        <taxon>Xerinae</taxon>
        <taxon>Marmotini</taxon>
        <taxon>Marmota</taxon>
    </lineage>
</organism>
<accession>A0A5E4CGP0</accession>